<keyword evidence="3" id="KW-0444">Lipid biosynthesis</keyword>
<reference evidence="15 16" key="1">
    <citation type="submission" date="2016-05" db="EMBL/GenBank/DDBJ databases">
        <title>Whole genome sequencing of Tetragenococcus halophilus subsp. halophilus NISL 7118.</title>
        <authorList>
            <person name="Shiwa Y."/>
            <person name="Nishimura I."/>
            <person name="Yoshikawa H."/>
            <person name="Koyama Y."/>
            <person name="Oguma T."/>
        </authorList>
    </citation>
    <scope>NUCLEOTIDE SEQUENCE [LARGE SCALE GENOMIC DNA]</scope>
    <source>
        <strain evidence="15 16">NISL 7118</strain>
    </source>
</reference>
<evidence type="ECO:0000259" key="14">
    <source>
        <dbReference type="PROSITE" id="PS50146"/>
    </source>
</evidence>
<dbReference type="RefSeq" id="WP_069028952.1">
    <property type="nucleotide sequence ID" value="NZ_BDEB01000005.1"/>
</dbReference>
<evidence type="ECO:0000256" key="8">
    <source>
        <dbReference type="ARBA" id="ARBA00022840"/>
    </source>
</evidence>
<dbReference type="Gene3D" id="2.60.200.40">
    <property type="match status" value="1"/>
</dbReference>
<feature type="domain" description="DAGKc" evidence="14">
    <location>
        <begin position="1"/>
        <end position="133"/>
    </location>
</feature>
<dbReference type="Pfam" id="PF00781">
    <property type="entry name" value="DAGK_cat"/>
    <property type="match status" value="1"/>
</dbReference>
<evidence type="ECO:0000256" key="9">
    <source>
        <dbReference type="ARBA" id="ARBA00022842"/>
    </source>
</evidence>
<dbReference type="SUPFAM" id="SSF111331">
    <property type="entry name" value="NAD kinase/diacylglycerol kinase-like"/>
    <property type="match status" value="1"/>
</dbReference>
<keyword evidence="12" id="KW-1208">Phospholipid metabolism</keyword>
<dbReference type="GO" id="GO:0046872">
    <property type="term" value="F:metal ion binding"/>
    <property type="evidence" value="ECO:0007669"/>
    <property type="project" value="UniProtKB-KW"/>
</dbReference>
<keyword evidence="6" id="KW-0547">Nucleotide-binding</keyword>
<keyword evidence="11" id="KW-0594">Phospholipid biosynthesis</keyword>
<evidence type="ECO:0000256" key="5">
    <source>
        <dbReference type="ARBA" id="ARBA00022723"/>
    </source>
</evidence>
<dbReference type="GeneID" id="64054053"/>
<evidence type="ECO:0000256" key="1">
    <source>
        <dbReference type="ARBA" id="ARBA00001946"/>
    </source>
</evidence>
<keyword evidence="4" id="KW-0808">Transferase</keyword>
<dbReference type="GO" id="GO:0005524">
    <property type="term" value="F:ATP binding"/>
    <property type="evidence" value="ECO:0007669"/>
    <property type="project" value="UniProtKB-KW"/>
</dbReference>
<organism evidence="15 16">
    <name type="scientific">Tetragenococcus halophilus subsp. halophilus</name>
    <dbReference type="NCBI Taxonomy" id="1513897"/>
    <lineage>
        <taxon>Bacteria</taxon>
        <taxon>Bacillati</taxon>
        <taxon>Bacillota</taxon>
        <taxon>Bacilli</taxon>
        <taxon>Lactobacillales</taxon>
        <taxon>Enterococcaceae</taxon>
        <taxon>Tetragenococcus</taxon>
    </lineage>
</organism>
<evidence type="ECO:0000313" key="16">
    <source>
        <dbReference type="Proteomes" id="UP000236214"/>
    </source>
</evidence>
<dbReference type="NCBIfam" id="NF009874">
    <property type="entry name" value="PRK13337.1"/>
    <property type="match status" value="1"/>
</dbReference>
<dbReference type="PANTHER" id="PTHR12358:SF106">
    <property type="entry name" value="LIPID KINASE YEGS"/>
    <property type="match status" value="1"/>
</dbReference>
<dbReference type="Gene3D" id="3.40.50.10330">
    <property type="entry name" value="Probable inorganic polyphosphate/atp-NAD kinase, domain 1"/>
    <property type="match status" value="1"/>
</dbReference>
<evidence type="ECO:0000256" key="3">
    <source>
        <dbReference type="ARBA" id="ARBA00022516"/>
    </source>
</evidence>
<accession>A0A2H6CTI2</accession>
<comment type="caution">
    <text evidence="15">The sequence shown here is derived from an EMBL/GenBank/DDBJ whole genome shotgun (WGS) entry which is preliminary data.</text>
</comment>
<dbReference type="Proteomes" id="UP000236214">
    <property type="component" value="Unassembled WGS sequence"/>
</dbReference>
<comment type="similarity">
    <text evidence="2">Belongs to the diacylglycerol/lipid kinase family.</text>
</comment>
<evidence type="ECO:0000256" key="12">
    <source>
        <dbReference type="ARBA" id="ARBA00023264"/>
    </source>
</evidence>
<dbReference type="InterPro" id="IPR005218">
    <property type="entry name" value="Diacylglycerol/lipid_kinase"/>
</dbReference>
<dbReference type="PROSITE" id="PS50146">
    <property type="entry name" value="DAGK"/>
    <property type="match status" value="1"/>
</dbReference>
<comment type="cofactor">
    <cofactor evidence="1">
        <name>Mg(2+)</name>
        <dbReference type="ChEBI" id="CHEBI:18420"/>
    </cofactor>
</comment>
<proteinExistence type="inferred from homology"/>
<dbReference type="GO" id="GO:0004143">
    <property type="term" value="F:ATP-dependent diacylglycerol kinase activity"/>
    <property type="evidence" value="ECO:0007669"/>
    <property type="project" value="TreeGrafter"/>
</dbReference>
<evidence type="ECO:0000313" key="15">
    <source>
        <dbReference type="EMBL" id="GBD68302.1"/>
    </source>
</evidence>
<evidence type="ECO:0000256" key="4">
    <source>
        <dbReference type="ARBA" id="ARBA00022679"/>
    </source>
</evidence>
<dbReference type="GO" id="GO:0005886">
    <property type="term" value="C:plasma membrane"/>
    <property type="evidence" value="ECO:0007669"/>
    <property type="project" value="TreeGrafter"/>
</dbReference>
<dbReference type="PANTHER" id="PTHR12358">
    <property type="entry name" value="SPHINGOSINE KINASE"/>
    <property type="match status" value="1"/>
</dbReference>
<dbReference type="AlphaFoldDB" id="A0A2H6CTI2"/>
<dbReference type="InterPro" id="IPR045540">
    <property type="entry name" value="YegS/DAGK_C"/>
</dbReference>
<dbReference type="InterPro" id="IPR017438">
    <property type="entry name" value="ATP-NAD_kinase_N"/>
</dbReference>
<evidence type="ECO:0000256" key="10">
    <source>
        <dbReference type="ARBA" id="ARBA00023098"/>
    </source>
</evidence>
<evidence type="ECO:0000256" key="13">
    <source>
        <dbReference type="SAM" id="Coils"/>
    </source>
</evidence>
<keyword evidence="16" id="KW-1185">Reference proteome</keyword>
<keyword evidence="9" id="KW-0460">Magnesium</keyword>
<evidence type="ECO:0000256" key="6">
    <source>
        <dbReference type="ARBA" id="ARBA00022741"/>
    </source>
</evidence>
<feature type="coiled-coil region" evidence="13">
    <location>
        <begin position="311"/>
        <end position="342"/>
    </location>
</feature>
<evidence type="ECO:0000256" key="2">
    <source>
        <dbReference type="ARBA" id="ARBA00005983"/>
    </source>
</evidence>
<evidence type="ECO:0000256" key="7">
    <source>
        <dbReference type="ARBA" id="ARBA00022777"/>
    </source>
</evidence>
<keyword evidence="10" id="KW-0443">Lipid metabolism</keyword>
<evidence type="ECO:0000256" key="11">
    <source>
        <dbReference type="ARBA" id="ARBA00023209"/>
    </source>
</evidence>
<dbReference type="GO" id="GO:0008654">
    <property type="term" value="P:phospholipid biosynthetic process"/>
    <property type="evidence" value="ECO:0007669"/>
    <property type="project" value="UniProtKB-KW"/>
</dbReference>
<dbReference type="Pfam" id="PF19279">
    <property type="entry name" value="YegS_C"/>
    <property type="match status" value="1"/>
</dbReference>
<name>A0A2H6CTI2_TETHA</name>
<keyword evidence="8" id="KW-0067">ATP-binding</keyword>
<keyword evidence="13" id="KW-0175">Coiled coil</keyword>
<keyword evidence="7 15" id="KW-0418">Kinase</keyword>
<protein>
    <submittedName>
        <fullName evidence="15">Diacylglycerol kinase</fullName>
    </submittedName>
</protein>
<dbReference type="SMART" id="SM00046">
    <property type="entry name" value="DAGKc"/>
    <property type="match status" value="1"/>
</dbReference>
<dbReference type="EMBL" id="BDEC01000040">
    <property type="protein sequence ID" value="GBD68302.1"/>
    <property type="molecule type" value="Genomic_DNA"/>
</dbReference>
<sequence>MERARVIYNPTSGKESMKRNLADILAVLEKAGYEASAFATTSIPYSATNEARRAGQAGFDLIVAAGGDGTINEVVNGIAPLEKRPKMAIIPGGTTNDYARALKIPRDNIKAAAEVILKNQTVKMDVGKTPNNYFINIAAGGHLTELTYEVPSELKRVFGYLAYLAKGAELLPQIRPIKMHLKFDEGEYDGKASMFFLGLTNSVGGFEQIVPDAKLDDGKFSLIIVKTANIFEVLHLVAIMLRNGKHVEDPRVIYTKTTKLEVSVPQSQKRLMINLDGEYGGDAPMTFENLHQHIEMFADVDEIPDSAVSTEEELEEISEGFIKEVERLNDEEIDDENKENDENS</sequence>
<dbReference type="InterPro" id="IPR001206">
    <property type="entry name" value="Diacylglycerol_kinase_cat_dom"/>
</dbReference>
<dbReference type="InterPro" id="IPR050187">
    <property type="entry name" value="Lipid_Phosphate_FormReg"/>
</dbReference>
<gene>
    <name evidence="15" type="primary">dgkB</name>
    <name evidence="15" type="ORF">TEHN7118_1108</name>
</gene>
<dbReference type="NCBIfam" id="NF009603">
    <property type="entry name" value="PRK13055.1"/>
    <property type="match status" value="1"/>
</dbReference>
<keyword evidence="5" id="KW-0479">Metal-binding</keyword>
<dbReference type="NCBIfam" id="TIGR00147">
    <property type="entry name" value="YegS/Rv2252/BmrU family lipid kinase"/>
    <property type="match status" value="1"/>
</dbReference>
<dbReference type="InterPro" id="IPR016064">
    <property type="entry name" value="NAD/diacylglycerol_kinase_sf"/>
</dbReference>